<evidence type="ECO:0000313" key="9">
    <source>
        <dbReference type="Proteomes" id="UP000315995"/>
    </source>
</evidence>
<dbReference type="PROSITE" id="PS00151">
    <property type="entry name" value="ACYLPHOSPHATASE_2"/>
    <property type="match status" value="1"/>
</dbReference>
<dbReference type="PRINTS" id="PR00112">
    <property type="entry name" value="ACYLPHPHTASE"/>
</dbReference>
<dbReference type="SUPFAM" id="SSF54975">
    <property type="entry name" value="Acylphosphatase/BLUF domain-like"/>
    <property type="match status" value="1"/>
</dbReference>
<dbReference type="RefSeq" id="WP_141199144.1">
    <property type="nucleotide sequence ID" value="NZ_CP041186.1"/>
</dbReference>
<dbReference type="PANTHER" id="PTHR47268:SF4">
    <property type="entry name" value="ACYLPHOSPHATASE"/>
    <property type="match status" value="1"/>
</dbReference>
<comment type="similarity">
    <text evidence="1 6">Belongs to the acylphosphatase family.</text>
</comment>
<accession>A0A4Y6PX09</accession>
<dbReference type="AlphaFoldDB" id="A0A4Y6PX09"/>
<evidence type="ECO:0000256" key="6">
    <source>
        <dbReference type="RuleBase" id="RU004168"/>
    </source>
</evidence>
<comment type="catalytic activity">
    <reaction evidence="3 4 5">
        <text>an acyl phosphate + H2O = a carboxylate + phosphate + H(+)</text>
        <dbReference type="Rhea" id="RHEA:14965"/>
        <dbReference type="ChEBI" id="CHEBI:15377"/>
        <dbReference type="ChEBI" id="CHEBI:15378"/>
        <dbReference type="ChEBI" id="CHEBI:29067"/>
        <dbReference type="ChEBI" id="CHEBI:43474"/>
        <dbReference type="ChEBI" id="CHEBI:59918"/>
        <dbReference type="EC" id="3.6.1.7"/>
    </reaction>
</comment>
<evidence type="ECO:0000259" key="7">
    <source>
        <dbReference type="PROSITE" id="PS51160"/>
    </source>
</evidence>
<evidence type="ECO:0000256" key="1">
    <source>
        <dbReference type="ARBA" id="ARBA00005614"/>
    </source>
</evidence>
<evidence type="ECO:0000256" key="3">
    <source>
        <dbReference type="ARBA" id="ARBA00047645"/>
    </source>
</evidence>
<sequence length="94" mass="10566">MTVERKRAQIRIAGKVQGVFFRASAREQARARNLGGWVRNNPDGTVEAVLEGPADDVEEVVEWAHHGPKAAQVDDIDVQWMDPKGDVQTFEVRR</sequence>
<dbReference type="InterPro" id="IPR001792">
    <property type="entry name" value="Acylphosphatase-like_dom"/>
</dbReference>
<name>A0A4Y6PX09_PERCE</name>
<accession>A0A5B8Y8G8</accession>
<dbReference type="PROSITE" id="PS00150">
    <property type="entry name" value="ACYLPHOSPHATASE_1"/>
    <property type="match status" value="1"/>
</dbReference>
<dbReference type="EC" id="3.6.1.7" evidence="2 4"/>
<reference evidence="8 9" key="1">
    <citation type="submission" date="2019-06" db="EMBL/GenBank/DDBJ databases">
        <title>Persicimonas caeni gen. nov., sp. nov., a predatory bacterium isolated from solar saltern.</title>
        <authorList>
            <person name="Wang S."/>
        </authorList>
    </citation>
    <scope>NUCLEOTIDE SEQUENCE [LARGE SCALE GENOMIC DNA]</scope>
    <source>
        <strain evidence="8 9">YN101</strain>
    </source>
</reference>
<dbReference type="OrthoDB" id="5295388at2"/>
<keyword evidence="9" id="KW-1185">Reference proteome</keyword>
<organism evidence="8 9">
    <name type="scientific">Persicimonas caeni</name>
    <dbReference type="NCBI Taxonomy" id="2292766"/>
    <lineage>
        <taxon>Bacteria</taxon>
        <taxon>Deltaproteobacteria</taxon>
        <taxon>Bradymonadales</taxon>
        <taxon>Bradymonadaceae</taxon>
        <taxon>Persicimonas</taxon>
    </lineage>
</organism>
<feature type="active site" evidence="4">
    <location>
        <position position="40"/>
    </location>
</feature>
<dbReference type="Proteomes" id="UP000315995">
    <property type="component" value="Chromosome"/>
</dbReference>
<dbReference type="InterPro" id="IPR036046">
    <property type="entry name" value="Acylphosphatase-like_dom_sf"/>
</dbReference>
<evidence type="ECO:0000256" key="4">
    <source>
        <dbReference type="PROSITE-ProRule" id="PRU00520"/>
    </source>
</evidence>
<dbReference type="GO" id="GO:0003998">
    <property type="term" value="F:acylphosphatase activity"/>
    <property type="evidence" value="ECO:0007669"/>
    <property type="project" value="UniProtKB-EC"/>
</dbReference>
<evidence type="ECO:0000256" key="2">
    <source>
        <dbReference type="ARBA" id="ARBA00012150"/>
    </source>
</evidence>
<feature type="active site" evidence="4">
    <location>
        <position position="22"/>
    </location>
</feature>
<dbReference type="InterPro" id="IPR020456">
    <property type="entry name" value="Acylphosphatase"/>
</dbReference>
<feature type="domain" description="Acylphosphatase-like" evidence="7">
    <location>
        <begin position="7"/>
        <end position="94"/>
    </location>
</feature>
<dbReference type="Pfam" id="PF00708">
    <property type="entry name" value="Acylphosphatase"/>
    <property type="match status" value="1"/>
</dbReference>
<dbReference type="InterPro" id="IPR017968">
    <property type="entry name" value="Acylphosphatase_CS"/>
</dbReference>
<evidence type="ECO:0000313" key="8">
    <source>
        <dbReference type="EMBL" id="QDG52679.1"/>
    </source>
</evidence>
<dbReference type="Gene3D" id="3.30.70.100">
    <property type="match status" value="1"/>
</dbReference>
<dbReference type="PANTHER" id="PTHR47268">
    <property type="entry name" value="ACYLPHOSPHATASE"/>
    <property type="match status" value="1"/>
</dbReference>
<gene>
    <name evidence="8" type="ORF">FIV42_18615</name>
</gene>
<proteinExistence type="inferred from homology"/>
<protein>
    <recommendedName>
        <fullName evidence="2 4">Acylphosphatase</fullName>
        <ecNumber evidence="2 4">3.6.1.7</ecNumber>
    </recommendedName>
</protein>
<dbReference type="EMBL" id="CP041186">
    <property type="protein sequence ID" value="QDG52679.1"/>
    <property type="molecule type" value="Genomic_DNA"/>
</dbReference>
<dbReference type="PROSITE" id="PS51160">
    <property type="entry name" value="ACYLPHOSPHATASE_3"/>
    <property type="match status" value="1"/>
</dbReference>
<keyword evidence="4 5" id="KW-0378">Hydrolase</keyword>
<evidence type="ECO:0000256" key="5">
    <source>
        <dbReference type="RuleBase" id="RU000553"/>
    </source>
</evidence>